<reference evidence="5" key="1">
    <citation type="journal article" date="2022" name="Cell">
        <title>Repeat-based holocentromeres influence genome architecture and karyotype evolution.</title>
        <authorList>
            <person name="Hofstatter P.G."/>
            <person name="Thangavel G."/>
            <person name="Lux T."/>
            <person name="Neumann P."/>
            <person name="Vondrak T."/>
            <person name="Novak P."/>
            <person name="Zhang M."/>
            <person name="Costa L."/>
            <person name="Castellani M."/>
            <person name="Scott A."/>
            <person name="Toegelov H."/>
            <person name="Fuchs J."/>
            <person name="Mata-Sucre Y."/>
            <person name="Dias Y."/>
            <person name="Vanzela A.L.L."/>
            <person name="Huettel B."/>
            <person name="Almeida C.C.S."/>
            <person name="Simkova H."/>
            <person name="Souza G."/>
            <person name="Pedrosa-Harand A."/>
            <person name="Macas J."/>
            <person name="Mayer K.F.X."/>
            <person name="Houben A."/>
            <person name="Marques A."/>
        </authorList>
    </citation>
    <scope>NUCLEOTIDE SEQUENCE</scope>
    <source>
        <strain evidence="5">RhyBre1mFocal</strain>
    </source>
</reference>
<dbReference type="Proteomes" id="UP001151287">
    <property type="component" value="Unassembled WGS sequence"/>
</dbReference>
<dbReference type="PROSITE" id="PS50144">
    <property type="entry name" value="MATH"/>
    <property type="match status" value="1"/>
</dbReference>
<dbReference type="Pfam" id="PF22486">
    <property type="entry name" value="MATH_2"/>
    <property type="match status" value="1"/>
</dbReference>
<dbReference type="InterPro" id="IPR011333">
    <property type="entry name" value="SKP1/BTB/POZ_sf"/>
</dbReference>
<dbReference type="Gene3D" id="2.60.210.10">
    <property type="entry name" value="Apoptosis, Tumor Necrosis Factor Receptor Associated Protein 2, Chain A"/>
    <property type="match status" value="1"/>
</dbReference>
<organism evidence="5 6">
    <name type="scientific">Rhynchospora breviuscula</name>
    <dbReference type="NCBI Taxonomy" id="2022672"/>
    <lineage>
        <taxon>Eukaryota</taxon>
        <taxon>Viridiplantae</taxon>
        <taxon>Streptophyta</taxon>
        <taxon>Embryophyta</taxon>
        <taxon>Tracheophyta</taxon>
        <taxon>Spermatophyta</taxon>
        <taxon>Magnoliopsida</taxon>
        <taxon>Liliopsida</taxon>
        <taxon>Poales</taxon>
        <taxon>Cyperaceae</taxon>
        <taxon>Cyperoideae</taxon>
        <taxon>Rhynchosporeae</taxon>
        <taxon>Rhynchospora</taxon>
    </lineage>
</organism>
<evidence type="ECO:0000313" key="6">
    <source>
        <dbReference type="Proteomes" id="UP001151287"/>
    </source>
</evidence>
<dbReference type="CDD" id="cd00121">
    <property type="entry name" value="MATH"/>
    <property type="match status" value="1"/>
</dbReference>
<evidence type="ECO:0000256" key="2">
    <source>
        <dbReference type="ARBA" id="ARBA00010846"/>
    </source>
</evidence>
<protein>
    <submittedName>
        <fullName evidence="5">Uncharacterized protein</fullName>
    </submittedName>
</protein>
<evidence type="ECO:0000313" key="5">
    <source>
        <dbReference type="EMBL" id="KAJ1693318.1"/>
    </source>
</evidence>
<comment type="caution">
    <text evidence="5">The sequence shown here is derived from an EMBL/GenBank/DDBJ whole genome shotgun (WGS) entry which is preliminary data.</text>
</comment>
<dbReference type="OrthoDB" id="598013at2759"/>
<comment type="similarity">
    <text evidence="2">Belongs to the Tdpoz family.</text>
</comment>
<dbReference type="Pfam" id="PF24570">
    <property type="entry name" value="BACK_BPM_SPOP"/>
    <property type="match status" value="1"/>
</dbReference>
<sequence>MASDSRNPLISKLIRSGSYQFKVQNSKTKNLAIGEFIASPKFSAGGHKWIIKYYPQGSDAENKGTYISFALKVLTSSKSVTAEYELCLLNKYGRPTSASWIKSIDTFEQSWCYRYFMTRSDLESNYIKDDYFVVACSITVGNETCAMLRSSSLGVFPHSLAEEFRILLERQEETDVTFDLEGEIISAHRLILACRSPVFRAELFGSMVETNCKCIKIDDMKPLVFRGMLHYMYTDSLPDIEDLVSGGTSDMNISSTILYQHLLVAANRYASEGLKALCEISLHKTISIDTVVSLLALADQHNSNYLKEECLEFIAEPKNFVKVALTKEYASLGNSCPSLLDELRRKVESAANGK</sequence>
<feature type="domain" description="BTB" evidence="3">
    <location>
        <begin position="174"/>
        <end position="241"/>
    </location>
</feature>
<dbReference type="SUPFAM" id="SSF49599">
    <property type="entry name" value="TRAF domain-like"/>
    <property type="match status" value="1"/>
</dbReference>
<evidence type="ECO:0000256" key="1">
    <source>
        <dbReference type="ARBA" id="ARBA00004906"/>
    </source>
</evidence>
<dbReference type="SMART" id="SM00061">
    <property type="entry name" value="MATH"/>
    <property type="match status" value="1"/>
</dbReference>
<dbReference type="InterPro" id="IPR045005">
    <property type="entry name" value="BPM1-6"/>
</dbReference>
<evidence type="ECO:0000259" key="3">
    <source>
        <dbReference type="PROSITE" id="PS50097"/>
    </source>
</evidence>
<feature type="domain" description="MATH" evidence="4">
    <location>
        <begin position="16"/>
        <end position="138"/>
    </location>
</feature>
<name>A0A9Q0CGB4_9POAL</name>
<dbReference type="InterPro" id="IPR008974">
    <property type="entry name" value="TRAF-like"/>
</dbReference>
<evidence type="ECO:0000259" key="4">
    <source>
        <dbReference type="PROSITE" id="PS50144"/>
    </source>
</evidence>
<dbReference type="SUPFAM" id="SSF54695">
    <property type="entry name" value="POZ domain"/>
    <property type="match status" value="1"/>
</dbReference>
<keyword evidence="6" id="KW-1185">Reference proteome</keyword>
<dbReference type="InterPro" id="IPR002083">
    <property type="entry name" value="MATH/TRAF_dom"/>
</dbReference>
<dbReference type="PANTHER" id="PTHR26379:SF187">
    <property type="entry name" value="OS07G0655300 PROTEIN"/>
    <property type="match status" value="1"/>
</dbReference>
<gene>
    <name evidence="5" type="ORF">LUZ63_010016</name>
</gene>
<accession>A0A9Q0CGB4</accession>
<dbReference type="InterPro" id="IPR000210">
    <property type="entry name" value="BTB/POZ_dom"/>
</dbReference>
<dbReference type="InterPro" id="IPR056423">
    <property type="entry name" value="BACK_BPM_SPOP"/>
</dbReference>
<dbReference type="AlphaFoldDB" id="A0A9Q0CGB4"/>
<comment type="pathway">
    <text evidence="1">Protein modification; protein ubiquitination.</text>
</comment>
<dbReference type="Gene3D" id="1.25.40.420">
    <property type="match status" value="1"/>
</dbReference>
<dbReference type="PANTHER" id="PTHR26379">
    <property type="entry name" value="BTB/POZ AND MATH DOMAIN-CONTAINING PROTEIN 1"/>
    <property type="match status" value="1"/>
</dbReference>
<proteinExistence type="inferred from homology"/>
<dbReference type="Pfam" id="PF00651">
    <property type="entry name" value="BTB"/>
    <property type="match status" value="1"/>
</dbReference>
<dbReference type="GO" id="GO:0016567">
    <property type="term" value="P:protein ubiquitination"/>
    <property type="evidence" value="ECO:0007669"/>
    <property type="project" value="InterPro"/>
</dbReference>
<dbReference type="PROSITE" id="PS50097">
    <property type="entry name" value="BTB"/>
    <property type="match status" value="1"/>
</dbReference>
<dbReference type="CDD" id="cd18280">
    <property type="entry name" value="BTB_POZ_BPM_plant"/>
    <property type="match status" value="1"/>
</dbReference>
<dbReference type="Gene3D" id="3.30.710.10">
    <property type="entry name" value="Potassium Channel Kv1.1, Chain A"/>
    <property type="match status" value="1"/>
</dbReference>
<dbReference type="SMART" id="SM00225">
    <property type="entry name" value="BTB"/>
    <property type="match status" value="1"/>
</dbReference>
<dbReference type="EMBL" id="JAMQYH010000003">
    <property type="protein sequence ID" value="KAJ1693318.1"/>
    <property type="molecule type" value="Genomic_DNA"/>
</dbReference>